<dbReference type="RefSeq" id="XP_002623663.1">
    <property type="nucleotide sequence ID" value="XM_002623617.1"/>
</dbReference>
<feature type="compositionally biased region" description="Polar residues" evidence="1">
    <location>
        <begin position="77"/>
        <end position="89"/>
    </location>
</feature>
<dbReference type="KEGG" id="bgh:BDBG_05837"/>
<sequence length="149" mass="15238">MSSFTMKRWPLVTTLLILLFGLVASATPNNPSDLIAITSVERRAQGLEARAPKRGGGGGSSGGGDDDDDDDDDDDAPSNQDFQTCPNGGTTCSECFGPGYVSCITPSNVCYNPSTQTRSKVCAAQDISGATQLAGSLGLGALGLAVAFL</sequence>
<feature type="chain" id="PRO_5008107496" evidence="2">
    <location>
        <begin position="26"/>
        <end position="149"/>
    </location>
</feature>
<evidence type="ECO:0000256" key="2">
    <source>
        <dbReference type="SAM" id="SignalP"/>
    </source>
</evidence>
<name>A0A179UQ08_BLAGS</name>
<feature type="region of interest" description="Disordered" evidence="1">
    <location>
        <begin position="46"/>
        <end position="89"/>
    </location>
</feature>
<protein>
    <submittedName>
        <fullName evidence="3">Uncharacterized protein</fullName>
    </submittedName>
</protein>
<dbReference type="GeneID" id="8503578"/>
<reference evidence="4" key="1">
    <citation type="journal article" date="2015" name="PLoS Genet.">
        <title>The dynamic genome and transcriptome of the human fungal pathogen Blastomyces and close relative Emmonsia.</title>
        <authorList>
            <person name="Munoz J.F."/>
            <person name="Gauthier G.M."/>
            <person name="Desjardins C.A."/>
            <person name="Gallo J.E."/>
            <person name="Holder J."/>
            <person name="Sullivan T.D."/>
            <person name="Marty A.J."/>
            <person name="Carmen J.C."/>
            <person name="Chen Z."/>
            <person name="Ding L."/>
            <person name="Gujja S."/>
            <person name="Magrini V."/>
            <person name="Misas E."/>
            <person name="Mitreva M."/>
            <person name="Priest M."/>
            <person name="Saif S."/>
            <person name="Whiston E.A."/>
            <person name="Young S."/>
            <person name="Zeng Q."/>
            <person name="Goldman W.E."/>
            <person name="Mardis E.R."/>
            <person name="Taylor J.W."/>
            <person name="McEwen J.G."/>
            <person name="Clay O.K."/>
            <person name="Klein B.S."/>
            <person name="Cuomo C.A."/>
        </authorList>
    </citation>
    <scope>NUCLEOTIDE SEQUENCE [LARGE SCALE GENOMIC DNA]</scope>
    <source>
        <strain evidence="4">SLH14081</strain>
    </source>
</reference>
<evidence type="ECO:0000256" key="1">
    <source>
        <dbReference type="SAM" id="MobiDB-lite"/>
    </source>
</evidence>
<dbReference type="VEuPathDB" id="FungiDB:BDBG_05837"/>
<keyword evidence="2" id="KW-0732">Signal</keyword>
<feature type="signal peptide" evidence="2">
    <location>
        <begin position="1"/>
        <end position="25"/>
    </location>
</feature>
<proteinExistence type="predicted"/>
<accession>A0A179UQ08</accession>
<gene>
    <name evidence="3" type="ORF">BDBG_05837</name>
</gene>
<keyword evidence="4" id="KW-1185">Reference proteome</keyword>
<dbReference type="AlphaFoldDB" id="A0A179UQ08"/>
<dbReference type="EMBL" id="GG657459">
    <property type="protein sequence ID" value="OAT10165.1"/>
    <property type="molecule type" value="Genomic_DNA"/>
</dbReference>
<dbReference type="Proteomes" id="UP000002038">
    <property type="component" value="Unassembled WGS sequence"/>
</dbReference>
<feature type="compositionally biased region" description="Acidic residues" evidence="1">
    <location>
        <begin position="64"/>
        <end position="76"/>
    </location>
</feature>
<feature type="compositionally biased region" description="Gly residues" evidence="1">
    <location>
        <begin position="54"/>
        <end position="63"/>
    </location>
</feature>
<evidence type="ECO:0000313" key="3">
    <source>
        <dbReference type="EMBL" id="OAT10165.1"/>
    </source>
</evidence>
<dbReference type="OrthoDB" id="4188363at2759"/>
<organism evidence="3 4">
    <name type="scientific">Blastomyces gilchristii (strain SLH14081)</name>
    <name type="common">Blastomyces dermatitidis</name>
    <dbReference type="NCBI Taxonomy" id="559298"/>
    <lineage>
        <taxon>Eukaryota</taxon>
        <taxon>Fungi</taxon>
        <taxon>Dikarya</taxon>
        <taxon>Ascomycota</taxon>
        <taxon>Pezizomycotina</taxon>
        <taxon>Eurotiomycetes</taxon>
        <taxon>Eurotiomycetidae</taxon>
        <taxon>Onygenales</taxon>
        <taxon>Ajellomycetaceae</taxon>
        <taxon>Blastomyces</taxon>
    </lineage>
</organism>
<evidence type="ECO:0000313" key="4">
    <source>
        <dbReference type="Proteomes" id="UP000002038"/>
    </source>
</evidence>